<evidence type="ECO:0000256" key="5">
    <source>
        <dbReference type="SAM" id="Phobius"/>
    </source>
</evidence>
<dbReference type="RefSeq" id="XP_056501610.1">
    <property type="nucleotide sequence ID" value="XM_056642198.1"/>
</dbReference>
<feature type="transmembrane region" description="Helical" evidence="5">
    <location>
        <begin position="416"/>
        <end position="435"/>
    </location>
</feature>
<dbReference type="AlphaFoldDB" id="A0A9W9P2G1"/>
<evidence type="ECO:0000259" key="6">
    <source>
        <dbReference type="PROSITE" id="PS50850"/>
    </source>
</evidence>
<reference evidence="7" key="2">
    <citation type="journal article" date="2023" name="IMA Fungus">
        <title>Comparative genomic study of the Penicillium genus elucidates a diverse pangenome and 15 lateral gene transfer events.</title>
        <authorList>
            <person name="Petersen C."/>
            <person name="Sorensen T."/>
            <person name="Nielsen M.R."/>
            <person name="Sondergaard T.E."/>
            <person name="Sorensen J.L."/>
            <person name="Fitzpatrick D.A."/>
            <person name="Frisvad J.C."/>
            <person name="Nielsen K.L."/>
        </authorList>
    </citation>
    <scope>NUCLEOTIDE SEQUENCE</scope>
    <source>
        <strain evidence="7">IBT 23319</strain>
    </source>
</reference>
<feature type="transmembrane region" description="Helical" evidence="5">
    <location>
        <begin position="380"/>
        <end position="404"/>
    </location>
</feature>
<feature type="domain" description="Major facilitator superfamily (MFS) profile" evidence="6">
    <location>
        <begin position="61"/>
        <end position="470"/>
    </location>
</feature>
<keyword evidence="2 5" id="KW-0812">Transmembrane</keyword>
<keyword evidence="3 5" id="KW-1133">Transmembrane helix</keyword>
<dbReference type="InterPro" id="IPR020846">
    <property type="entry name" value="MFS_dom"/>
</dbReference>
<evidence type="ECO:0000313" key="8">
    <source>
        <dbReference type="Proteomes" id="UP001147733"/>
    </source>
</evidence>
<dbReference type="EMBL" id="JAPQKT010000003">
    <property type="protein sequence ID" value="KAJ5234110.1"/>
    <property type="molecule type" value="Genomic_DNA"/>
</dbReference>
<evidence type="ECO:0000256" key="4">
    <source>
        <dbReference type="ARBA" id="ARBA00023136"/>
    </source>
</evidence>
<dbReference type="PANTHER" id="PTHR23502:SF160">
    <property type="entry name" value="MAJOR FACILITATOR SUPERFAMILY (MFS) PROFILE DOMAIN-CONTAINING PROTEIN-RELATED"/>
    <property type="match status" value="1"/>
</dbReference>
<dbReference type="GO" id="GO:0005886">
    <property type="term" value="C:plasma membrane"/>
    <property type="evidence" value="ECO:0007669"/>
    <property type="project" value="TreeGrafter"/>
</dbReference>
<accession>A0A9W9P2G1</accession>
<feature type="transmembrane region" description="Helical" evidence="5">
    <location>
        <begin position="272"/>
        <end position="292"/>
    </location>
</feature>
<evidence type="ECO:0000256" key="3">
    <source>
        <dbReference type="ARBA" id="ARBA00022989"/>
    </source>
</evidence>
<feature type="transmembrane region" description="Helical" evidence="5">
    <location>
        <begin position="312"/>
        <end position="332"/>
    </location>
</feature>
<dbReference type="OrthoDB" id="268400at2759"/>
<dbReference type="PROSITE" id="PS50850">
    <property type="entry name" value="MFS"/>
    <property type="match status" value="1"/>
</dbReference>
<dbReference type="GO" id="GO:0022857">
    <property type="term" value="F:transmembrane transporter activity"/>
    <property type="evidence" value="ECO:0007669"/>
    <property type="project" value="InterPro"/>
</dbReference>
<reference evidence="7" key="1">
    <citation type="submission" date="2022-11" db="EMBL/GenBank/DDBJ databases">
        <authorList>
            <person name="Petersen C."/>
        </authorList>
    </citation>
    <scope>NUCLEOTIDE SEQUENCE</scope>
    <source>
        <strain evidence="7">IBT 23319</strain>
    </source>
</reference>
<dbReference type="InterPro" id="IPR036259">
    <property type="entry name" value="MFS_trans_sf"/>
</dbReference>
<comment type="subcellular location">
    <subcellularLocation>
        <location evidence="1">Membrane</location>
        <topology evidence="1">Multi-pass membrane protein</topology>
    </subcellularLocation>
</comment>
<dbReference type="InterPro" id="IPR011701">
    <property type="entry name" value="MFS"/>
</dbReference>
<feature type="transmembrane region" description="Helical" evidence="5">
    <location>
        <begin position="353"/>
        <end position="374"/>
    </location>
</feature>
<feature type="transmembrane region" description="Helical" evidence="5">
    <location>
        <begin position="185"/>
        <end position="207"/>
    </location>
</feature>
<dbReference type="PANTHER" id="PTHR23502">
    <property type="entry name" value="MAJOR FACILITATOR SUPERFAMILY"/>
    <property type="match status" value="1"/>
</dbReference>
<proteinExistence type="predicted"/>
<keyword evidence="4 5" id="KW-0472">Membrane</keyword>
<keyword evidence="8" id="KW-1185">Reference proteome</keyword>
<feature type="transmembrane region" description="Helical" evidence="5">
    <location>
        <begin position="152"/>
        <end position="173"/>
    </location>
</feature>
<evidence type="ECO:0000256" key="1">
    <source>
        <dbReference type="ARBA" id="ARBA00004141"/>
    </source>
</evidence>
<organism evidence="7 8">
    <name type="scientific">Penicillium citrinum</name>
    <dbReference type="NCBI Taxonomy" id="5077"/>
    <lineage>
        <taxon>Eukaryota</taxon>
        <taxon>Fungi</taxon>
        <taxon>Dikarya</taxon>
        <taxon>Ascomycota</taxon>
        <taxon>Pezizomycotina</taxon>
        <taxon>Eurotiomycetes</taxon>
        <taxon>Eurotiomycetidae</taxon>
        <taxon>Eurotiales</taxon>
        <taxon>Aspergillaceae</taxon>
        <taxon>Penicillium</taxon>
    </lineage>
</organism>
<dbReference type="Pfam" id="PF07690">
    <property type="entry name" value="MFS_1"/>
    <property type="match status" value="1"/>
</dbReference>
<dbReference type="SUPFAM" id="SSF103473">
    <property type="entry name" value="MFS general substrate transporter"/>
    <property type="match status" value="1"/>
</dbReference>
<feature type="transmembrane region" description="Helical" evidence="5">
    <location>
        <begin position="213"/>
        <end position="235"/>
    </location>
</feature>
<evidence type="ECO:0000256" key="2">
    <source>
        <dbReference type="ARBA" id="ARBA00022692"/>
    </source>
</evidence>
<name>A0A9W9P2G1_PENCI</name>
<feature type="transmembrane region" description="Helical" evidence="5">
    <location>
        <begin position="447"/>
        <end position="468"/>
    </location>
</feature>
<dbReference type="GeneID" id="81381365"/>
<comment type="caution">
    <text evidence="7">The sequence shown here is derived from an EMBL/GenBank/DDBJ whole genome shotgun (WGS) entry which is preliminary data.</text>
</comment>
<protein>
    <submittedName>
        <fullName evidence="7">Major facilitator superfamily domain-containing protein</fullName>
    </submittedName>
</protein>
<evidence type="ECO:0000313" key="7">
    <source>
        <dbReference type="EMBL" id="KAJ5234110.1"/>
    </source>
</evidence>
<gene>
    <name evidence="7" type="ORF">N7469_003278</name>
</gene>
<feature type="transmembrane region" description="Helical" evidence="5">
    <location>
        <begin position="97"/>
        <end position="115"/>
    </location>
</feature>
<dbReference type="Gene3D" id="1.20.1250.20">
    <property type="entry name" value="MFS general substrate transporter like domains"/>
    <property type="match status" value="1"/>
</dbReference>
<dbReference type="Proteomes" id="UP001147733">
    <property type="component" value="Unassembled WGS sequence"/>
</dbReference>
<sequence length="489" mass="54301">MADIKEEPNIYTLSSHCHLETMPGGDGDDVPSVRDLKQISSVTEEDPNHPQNWPLTPKLCTYLTICSFTFLANTNSSNFTVATQAIIKEFNVNQTQAGSLVCFNVFLFGVGNIFWVPLMRVIGKRPVYLLSMLMLSMMNVWSSRASSYNELLASRIISGFAAAAADATVPAVVADMVTVKDRGHYMMFFHLAMTAGLFVGPMINAFLVQEEDWRWMCYFMAIAVGAIFLVSIFTIRETSYPKDRQNESKRSQAQWMSLTVGYNRDASFVQTLLDILANATYPPILWNIVVQLTCSRTFTKPPYNWKLGSEGLFLLSGFIGALLAFYLGGRLIDIISTRSTARHGGVRMPEFRLPAIIIPGIIGPAGILIFGFCIASKTHWIGPAFGFAMQAFGLAAISNVAVTYCLDSYKPVTGEALVIIFVIRNTIGMLLSLYAADWIERQGPAAVFGEMTAIQVVSILFAIPLYIWGRSLRDLTSRYGPMKRYQQTM</sequence>